<evidence type="ECO:0000313" key="1">
    <source>
        <dbReference type="EMBL" id="KAK3773058.1"/>
    </source>
</evidence>
<dbReference type="AlphaFoldDB" id="A0AAE0ZPS4"/>
<proteinExistence type="predicted"/>
<dbReference type="Proteomes" id="UP001283361">
    <property type="component" value="Unassembled WGS sequence"/>
</dbReference>
<protein>
    <submittedName>
        <fullName evidence="1">Uncharacterized protein</fullName>
    </submittedName>
</protein>
<accession>A0AAE0ZPS4</accession>
<name>A0AAE0ZPS4_9GAST</name>
<organism evidence="1 2">
    <name type="scientific">Elysia crispata</name>
    <name type="common">lettuce slug</name>
    <dbReference type="NCBI Taxonomy" id="231223"/>
    <lineage>
        <taxon>Eukaryota</taxon>
        <taxon>Metazoa</taxon>
        <taxon>Spiralia</taxon>
        <taxon>Lophotrochozoa</taxon>
        <taxon>Mollusca</taxon>
        <taxon>Gastropoda</taxon>
        <taxon>Heterobranchia</taxon>
        <taxon>Euthyneura</taxon>
        <taxon>Panpulmonata</taxon>
        <taxon>Sacoglossa</taxon>
        <taxon>Placobranchoidea</taxon>
        <taxon>Plakobranchidae</taxon>
        <taxon>Elysia</taxon>
    </lineage>
</organism>
<reference evidence="1" key="1">
    <citation type="journal article" date="2023" name="G3 (Bethesda)">
        <title>A reference genome for the long-term kleptoplast-retaining sea slug Elysia crispata morphotype clarki.</title>
        <authorList>
            <person name="Eastman K.E."/>
            <person name="Pendleton A.L."/>
            <person name="Shaikh M.A."/>
            <person name="Suttiyut T."/>
            <person name="Ogas R."/>
            <person name="Tomko P."/>
            <person name="Gavelis G."/>
            <person name="Widhalm J.R."/>
            <person name="Wisecaver J.H."/>
        </authorList>
    </citation>
    <scope>NUCLEOTIDE SEQUENCE</scope>
    <source>
        <strain evidence="1">ECLA1</strain>
    </source>
</reference>
<dbReference type="EMBL" id="JAWDGP010003562">
    <property type="protein sequence ID" value="KAK3773058.1"/>
    <property type="molecule type" value="Genomic_DNA"/>
</dbReference>
<comment type="caution">
    <text evidence="1">The sequence shown here is derived from an EMBL/GenBank/DDBJ whole genome shotgun (WGS) entry which is preliminary data.</text>
</comment>
<evidence type="ECO:0000313" key="2">
    <source>
        <dbReference type="Proteomes" id="UP001283361"/>
    </source>
</evidence>
<gene>
    <name evidence="1" type="ORF">RRG08_009184</name>
</gene>
<sequence>MWARSTSEVVDFDSRKLGKFVSDLALI</sequence>
<keyword evidence="2" id="KW-1185">Reference proteome</keyword>